<feature type="region of interest" description="Disordered" evidence="1">
    <location>
        <begin position="23"/>
        <end position="129"/>
    </location>
</feature>
<evidence type="ECO:0000256" key="2">
    <source>
        <dbReference type="SAM" id="SignalP"/>
    </source>
</evidence>
<reference evidence="3" key="1">
    <citation type="submission" date="2022-11" db="EMBL/GenBank/DDBJ databases">
        <title>Minimal conservation of predation-associated metabolite biosynthetic gene clusters underscores biosynthetic potential of Myxococcota including descriptions for ten novel species: Archangium lansinium sp. nov., Myxococcus landrumus sp. nov., Nannocystis bai.</title>
        <authorList>
            <person name="Ahearne A."/>
            <person name="Stevens C."/>
            <person name="Dowd S."/>
        </authorList>
    </citation>
    <scope>NUCLEOTIDE SEQUENCE</scope>
    <source>
        <strain evidence="3">Fl3</strain>
    </source>
</reference>
<evidence type="ECO:0008006" key="5">
    <source>
        <dbReference type="Google" id="ProtNLM"/>
    </source>
</evidence>
<feature type="compositionally biased region" description="Polar residues" evidence="1">
    <location>
        <begin position="44"/>
        <end position="58"/>
    </location>
</feature>
<sequence>MSTRLLSPALVFALLTACGDAGTATTDGGSATGTGTTSTSTSGQVPTTSNSGDPTTGASDSLSGTGPTTGDPTTPTTGGETLTTTTSPVTATEATTDATTDITTATDTTDATTTTTGTTDTTDTTTTGMPGCGGPDDCPAAAECHAAVCSDGACDEVAVTAGESCTTGVCDGEGTCVECVTARDCPMGQLCLAHQCAPPTCGDGLQNGMETDVDCGGPVCPACGDGAACDDDGDCDSGVCTGQVCQAAACDDGAHNGDETDVDCGGPTCPDCGPGDGCQDDGDCDSGVCTGQVCQAAACDDSVHNGQETDVDCGGPTCPECQAGEDCQLGSDCDSGVCTGQVCQPPKCNDGVHNGDETDVDCGGATCPECQAGEGCLIDADCDTGVCENGQCVEPGPACAAAPADPATGQRCPLFMKCTANSECGVFQGCQQWYCNASKTCELNALSNCGTTKGGGCNAGVVFVQTDDPPVDKRFLPPDGVDFREVATLAFTVYNNTASALRLDKIPLMLDTMGGGFSSDVSSAKIYQDSGGAEYSNGDQYVHLTGNPFSFPANGVLGPAAGSFFAQVAAGQSERFIVTLAFAKEKTFIAGRSYRVKLVNPSGVVFKVGNANGPDYVGTNCGVPPEGFIGAWVTAQNP</sequence>
<feature type="signal peptide" evidence="2">
    <location>
        <begin position="1"/>
        <end position="23"/>
    </location>
</feature>
<keyword evidence="2" id="KW-0732">Signal</keyword>
<evidence type="ECO:0000313" key="3">
    <source>
        <dbReference type="EMBL" id="WAS98760.1"/>
    </source>
</evidence>
<dbReference type="Proteomes" id="UP001164459">
    <property type="component" value="Chromosome"/>
</dbReference>
<evidence type="ECO:0000256" key="1">
    <source>
        <dbReference type="SAM" id="MobiDB-lite"/>
    </source>
</evidence>
<name>A0ABY7HHI0_9BACT</name>
<gene>
    <name evidence="3" type="ORF">O0S08_21725</name>
</gene>
<evidence type="ECO:0000313" key="4">
    <source>
        <dbReference type="Proteomes" id="UP001164459"/>
    </source>
</evidence>
<feature type="compositionally biased region" description="Low complexity" evidence="1">
    <location>
        <begin position="59"/>
        <end position="127"/>
    </location>
</feature>
<accession>A0ABY7HHI0</accession>
<dbReference type="EMBL" id="CP114040">
    <property type="protein sequence ID" value="WAS98760.1"/>
    <property type="molecule type" value="Genomic_DNA"/>
</dbReference>
<dbReference type="PROSITE" id="PS51257">
    <property type="entry name" value="PROKAR_LIPOPROTEIN"/>
    <property type="match status" value="1"/>
</dbReference>
<feature type="compositionally biased region" description="Low complexity" evidence="1">
    <location>
        <begin position="23"/>
        <end position="43"/>
    </location>
</feature>
<keyword evidence="4" id="KW-1185">Reference proteome</keyword>
<proteinExistence type="predicted"/>
<protein>
    <recommendedName>
        <fullName evidence="5">Tryptophan synthase alpha chain</fullName>
    </recommendedName>
</protein>
<organism evidence="3 4">
    <name type="scientific">Nannocystis punicea</name>
    <dbReference type="NCBI Taxonomy" id="2995304"/>
    <lineage>
        <taxon>Bacteria</taxon>
        <taxon>Pseudomonadati</taxon>
        <taxon>Myxococcota</taxon>
        <taxon>Polyangia</taxon>
        <taxon>Nannocystales</taxon>
        <taxon>Nannocystaceae</taxon>
        <taxon>Nannocystis</taxon>
    </lineage>
</organism>
<feature type="chain" id="PRO_5046880480" description="Tryptophan synthase alpha chain" evidence="2">
    <location>
        <begin position="24"/>
        <end position="638"/>
    </location>
</feature>
<dbReference type="RefSeq" id="WP_269041118.1">
    <property type="nucleotide sequence ID" value="NZ_CP114040.1"/>
</dbReference>